<evidence type="ECO:0000313" key="2">
    <source>
        <dbReference type="Proteomes" id="UP000801428"/>
    </source>
</evidence>
<sequence>MSLRCSSNLYGAPILTQYEGYKLPHKRKLNIDSDARLLDNRLLVRVRKFEPIGHFDDQINIPSWLKDESLELYCPHARQMFSHQEQLSNETIEAGKLLCADPGKRTGFVHKRYLCKYCPTETVIEIVRRED</sequence>
<protein>
    <submittedName>
        <fullName evidence="1">Uncharacterized protein</fullName>
    </submittedName>
</protein>
<name>A0A9P4TI67_CURKU</name>
<evidence type="ECO:0000313" key="1">
    <source>
        <dbReference type="EMBL" id="KAF3004750.1"/>
    </source>
</evidence>
<comment type="caution">
    <text evidence="1">The sequence shown here is derived from an EMBL/GenBank/DDBJ whole genome shotgun (WGS) entry which is preliminary data.</text>
</comment>
<dbReference type="AlphaFoldDB" id="A0A9P4TI67"/>
<keyword evidence="2" id="KW-1185">Reference proteome</keyword>
<reference evidence="1" key="1">
    <citation type="submission" date="2019-04" db="EMBL/GenBank/DDBJ databases">
        <title>Sequencing of skin fungus with MAO and IRED activity.</title>
        <authorList>
            <person name="Marsaioli A.J."/>
            <person name="Bonatto J.M.C."/>
            <person name="Reis Junior O."/>
        </authorList>
    </citation>
    <scope>NUCLEOTIDE SEQUENCE</scope>
    <source>
        <strain evidence="1">30M1</strain>
    </source>
</reference>
<proteinExistence type="predicted"/>
<gene>
    <name evidence="1" type="ORF">E8E13_000338</name>
</gene>
<dbReference type="Proteomes" id="UP000801428">
    <property type="component" value="Unassembled WGS sequence"/>
</dbReference>
<organism evidence="1 2">
    <name type="scientific">Curvularia kusanoi</name>
    <name type="common">Cochliobolus kusanoi</name>
    <dbReference type="NCBI Taxonomy" id="90978"/>
    <lineage>
        <taxon>Eukaryota</taxon>
        <taxon>Fungi</taxon>
        <taxon>Dikarya</taxon>
        <taxon>Ascomycota</taxon>
        <taxon>Pezizomycotina</taxon>
        <taxon>Dothideomycetes</taxon>
        <taxon>Pleosporomycetidae</taxon>
        <taxon>Pleosporales</taxon>
        <taxon>Pleosporineae</taxon>
        <taxon>Pleosporaceae</taxon>
        <taxon>Curvularia</taxon>
    </lineage>
</organism>
<accession>A0A9P4TI67</accession>
<dbReference type="EMBL" id="SWKU01000007">
    <property type="protein sequence ID" value="KAF3004750.1"/>
    <property type="molecule type" value="Genomic_DNA"/>
</dbReference>